<evidence type="ECO:0000259" key="1">
    <source>
        <dbReference type="Pfam" id="PF12697"/>
    </source>
</evidence>
<dbReference type="AlphaFoldDB" id="A0A7K3M775"/>
<dbReference type="Gene3D" id="3.40.50.1820">
    <property type="entry name" value="alpha/beta hydrolase"/>
    <property type="match status" value="1"/>
</dbReference>
<protein>
    <submittedName>
        <fullName evidence="2">Alpha/beta fold hydrolase</fullName>
    </submittedName>
</protein>
<dbReference type="SUPFAM" id="SSF53474">
    <property type="entry name" value="alpha/beta-Hydrolases"/>
    <property type="match status" value="1"/>
</dbReference>
<evidence type="ECO:0000313" key="2">
    <source>
        <dbReference type="EMBL" id="NDL59136.1"/>
    </source>
</evidence>
<dbReference type="InterPro" id="IPR029058">
    <property type="entry name" value="AB_hydrolase_fold"/>
</dbReference>
<dbReference type="EMBL" id="WLZY01000006">
    <property type="protein sequence ID" value="NDL59136.1"/>
    <property type="molecule type" value="Genomic_DNA"/>
</dbReference>
<dbReference type="GO" id="GO:0016787">
    <property type="term" value="F:hydrolase activity"/>
    <property type="evidence" value="ECO:0007669"/>
    <property type="project" value="UniProtKB-KW"/>
</dbReference>
<dbReference type="Pfam" id="PF12697">
    <property type="entry name" value="Abhydrolase_6"/>
    <property type="match status" value="1"/>
</dbReference>
<dbReference type="PANTHER" id="PTHR43433:SF5">
    <property type="entry name" value="AB HYDROLASE-1 DOMAIN-CONTAINING PROTEIN"/>
    <property type="match status" value="1"/>
</dbReference>
<keyword evidence="2" id="KW-0378">Hydrolase</keyword>
<evidence type="ECO:0000313" key="3">
    <source>
        <dbReference type="Proteomes" id="UP000460435"/>
    </source>
</evidence>
<keyword evidence="3" id="KW-1185">Reference proteome</keyword>
<feature type="domain" description="AB hydrolase-1" evidence="1">
    <location>
        <begin position="94"/>
        <end position="249"/>
    </location>
</feature>
<name>A0A7K3M775_9ACTN</name>
<dbReference type="PANTHER" id="PTHR43433">
    <property type="entry name" value="HYDROLASE, ALPHA/BETA FOLD FAMILY PROTEIN"/>
    <property type="match status" value="1"/>
</dbReference>
<gene>
    <name evidence="2" type="ORF">F7O44_18875</name>
</gene>
<dbReference type="InterPro" id="IPR050471">
    <property type="entry name" value="AB_hydrolase"/>
</dbReference>
<dbReference type="InterPro" id="IPR000073">
    <property type="entry name" value="AB_hydrolase_1"/>
</dbReference>
<dbReference type="Proteomes" id="UP000460435">
    <property type="component" value="Unassembled WGS sequence"/>
</dbReference>
<reference evidence="2 3" key="1">
    <citation type="submission" date="2019-11" db="EMBL/GenBank/DDBJ databases">
        <authorList>
            <person name="Li X.-J."/>
            <person name="Feng X.-M."/>
        </authorList>
    </citation>
    <scope>NUCLEOTIDE SEQUENCE [LARGE SCALE GENOMIC DNA]</scope>
    <source>
        <strain evidence="2 3">XMNu-373</strain>
    </source>
</reference>
<accession>A0A7K3M775</accession>
<organism evidence="2 3">
    <name type="scientific">Phytoactinopolyspora mesophila</name>
    <dbReference type="NCBI Taxonomy" id="2650750"/>
    <lineage>
        <taxon>Bacteria</taxon>
        <taxon>Bacillati</taxon>
        <taxon>Actinomycetota</taxon>
        <taxon>Actinomycetes</taxon>
        <taxon>Jiangellales</taxon>
        <taxon>Jiangellaceae</taxon>
        <taxon>Phytoactinopolyspora</taxon>
    </lineage>
</organism>
<proteinExistence type="predicted"/>
<comment type="caution">
    <text evidence="2">The sequence shown here is derived from an EMBL/GenBank/DDBJ whole genome shotgun (WGS) entry which is preliminary data.</text>
</comment>
<sequence>MSTSSTTTKSTTVRSVSMRLSALRAAFTVLDRTAPRLAGRWAFRLWCTLPDTSGRRQDNRPFPGTRSAVRLGDGREIAVETWTPTNDSAARTIYLIHGWGGWRGQLGAFVEPLLNAGCRVIAFDVPSHGDSPAGMIGRGRATALDFSDALTGVVTQHGEPAGIVAHSMGSAATALAVRDGLPAKRVVFIAPEANPISTVEQVEQLLGYGPRSRQFLYERLARLAARPLDDFNALRIGSDEVVPPALIIHDRDDKRLPYKGGVRLAEVWPESEMVTTEGLGHQRILIDNDVVKLTADYLTSPPR</sequence>